<comment type="caution">
    <text evidence="1">The sequence shown here is derived from an EMBL/GenBank/DDBJ whole genome shotgun (WGS) entry which is preliminary data.</text>
</comment>
<keyword evidence="2" id="KW-1185">Reference proteome</keyword>
<gene>
    <name evidence="1" type="ORF">GDO86_003759</name>
</gene>
<dbReference type="AlphaFoldDB" id="A0A8T2K5C0"/>
<sequence>METWTWLRYRVNTTFWNLRRHPPTPFLDSDFNVKVYSTTQSTSLWMTKSSSRLYFFHYFADNDFIRLQCFNMPHAQLV</sequence>
<dbReference type="EMBL" id="JAACNH010000002">
    <property type="protein sequence ID" value="KAG8451688.1"/>
    <property type="molecule type" value="Genomic_DNA"/>
</dbReference>
<proteinExistence type="predicted"/>
<protein>
    <submittedName>
        <fullName evidence="1">Uncharacterized protein</fullName>
    </submittedName>
</protein>
<organism evidence="1 2">
    <name type="scientific">Hymenochirus boettgeri</name>
    <name type="common">Congo dwarf clawed frog</name>
    <dbReference type="NCBI Taxonomy" id="247094"/>
    <lineage>
        <taxon>Eukaryota</taxon>
        <taxon>Metazoa</taxon>
        <taxon>Chordata</taxon>
        <taxon>Craniata</taxon>
        <taxon>Vertebrata</taxon>
        <taxon>Euteleostomi</taxon>
        <taxon>Amphibia</taxon>
        <taxon>Batrachia</taxon>
        <taxon>Anura</taxon>
        <taxon>Pipoidea</taxon>
        <taxon>Pipidae</taxon>
        <taxon>Pipinae</taxon>
        <taxon>Hymenochirus</taxon>
    </lineage>
</organism>
<dbReference type="Proteomes" id="UP000812440">
    <property type="component" value="Chromosome 2"/>
</dbReference>
<evidence type="ECO:0000313" key="1">
    <source>
        <dbReference type="EMBL" id="KAG8451688.1"/>
    </source>
</evidence>
<evidence type="ECO:0000313" key="2">
    <source>
        <dbReference type="Proteomes" id="UP000812440"/>
    </source>
</evidence>
<name>A0A8T2K5C0_9PIPI</name>
<reference evidence="1" key="1">
    <citation type="thesis" date="2020" institute="ProQuest LLC" country="789 East Eisenhower Parkway, Ann Arbor, MI, USA">
        <title>Comparative Genomics and Chromosome Evolution.</title>
        <authorList>
            <person name="Mudd A.B."/>
        </authorList>
    </citation>
    <scope>NUCLEOTIDE SEQUENCE</scope>
    <source>
        <strain evidence="1">Female2</strain>
        <tissue evidence="1">Blood</tissue>
    </source>
</reference>
<accession>A0A8T2K5C0</accession>